<feature type="domain" description="GGDEF" evidence="2">
    <location>
        <begin position="256"/>
        <end position="378"/>
    </location>
</feature>
<dbReference type="Pfam" id="PF00990">
    <property type="entry name" value="GGDEF"/>
    <property type="match status" value="1"/>
</dbReference>
<feature type="transmembrane region" description="Helical" evidence="1">
    <location>
        <begin position="195"/>
        <end position="216"/>
    </location>
</feature>
<dbReference type="SMART" id="SM00267">
    <property type="entry name" value="GGDEF"/>
    <property type="match status" value="1"/>
</dbReference>
<feature type="transmembrane region" description="Helical" evidence="1">
    <location>
        <begin position="46"/>
        <end position="67"/>
    </location>
</feature>
<keyword evidence="1" id="KW-0472">Membrane</keyword>
<feature type="transmembrane region" description="Helical" evidence="1">
    <location>
        <begin position="12"/>
        <end position="34"/>
    </location>
</feature>
<dbReference type="EC" id="2.7.7.65" evidence="3"/>
<dbReference type="PANTHER" id="PTHR45138">
    <property type="entry name" value="REGULATORY COMPONENTS OF SENSORY TRANSDUCTION SYSTEM"/>
    <property type="match status" value="1"/>
</dbReference>
<dbReference type="InterPro" id="IPR000160">
    <property type="entry name" value="GGDEF_dom"/>
</dbReference>
<dbReference type="SUPFAM" id="SSF55073">
    <property type="entry name" value="Nucleotide cyclase"/>
    <property type="match status" value="1"/>
</dbReference>
<proteinExistence type="predicted"/>
<dbReference type="InterPro" id="IPR043128">
    <property type="entry name" value="Rev_trsase/Diguanyl_cyclase"/>
</dbReference>
<keyword evidence="1" id="KW-1133">Transmembrane helix</keyword>
<keyword evidence="3" id="KW-0808">Transferase</keyword>
<evidence type="ECO:0000256" key="1">
    <source>
        <dbReference type="SAM" id="Phobius"/>
    </source>
</evidence>
<dbReference type="NCBIfam" id="TIGR00254">
    <property type="entry name" value="GGDEF"/>
    <property type="match status" value="1"/>
</dbReference>
<keyword evidence="3" id="KW-0548">Nucleotidyltransferase</keyword>
<evidence type="ECO:0000259" key="2">
    <source>
        <dbReference type="PROSITE" id="PS50887"/>
    </source>
</evidence>
<reference evidence="3 4" key="1">
    <citation type="submission" date="2024-09" db="EMBL/GenBank/DDBJ databases">
        <authorList>
            <person name="Sun Q."/>
            <person name="Mori K."/>
        </authorList>
    </citation>
    <scope>NUCLEOTIDE SEQUENCE [LARGE SCALE GENOMIC DNA]</scope>
    <source>
        <strain evidence="3 4">CCM 7759</strain>
    </source>
</reference>
<dbReference type="Proteomes" id="UP001589776">
    <property type="component" value="Unassembled WGS sequence"/>
</dbReference>
<protein>
    <submittedName>
        <fullName evidence="3">Diguanylate cyclase</fullName>
        <ecNumber evidence="3">2.7.7.65</ecNumber>
    </submittedName>
</protein>
<keyword evidence="1" id="KW-0812">Transmembrane</keyword>
<dbReference type="InterPro" id="IPR050469">
    <property type="entry name" value="Diguanylate_Cyclase"/>
</dbReference>
<gene>
    <name evidence="3" type="ORF">ACFFK0_01480</name>
</gene>
<organism evidence="3 4">
    <name type="scientific">Paenibacillus chartarius</name>
    <dbReference type="NCBI Taxonomy" id="747481"/>
    <lineage>
        <taxon>Bacteria</taxon>
        <taxon>Bacillati</taxon>
        <taxon>Bacillota</taxon>
        <taxon>Bacilli</taxon>
        <taxon>Bacillales</taxon>
        <taxon>Paenibacillaceae</taxon>
        <taxon>Paenibacillus</taxon>
    </lineage>
</organism>
<feature type="transmembrane region" description="Helical" evidence="1">
    <location>
        <begin position="145"/>
        <end position="163"/>
    </location>
</feature>
<feature type="transmembrane region" description="Helical" evidence="1">
    <location>
        <begin position="105"/>
        <end position="125"/>
    </location>
</feature>
<keyword evidence="4" id="KW-1185">Reference proteome</keyword>
<dbReference type="EMBL" id="JBHLWN010000012">
    <property type="protein sequence ID" value="MFC0211128.1"/>
    <property type="molecule type" value="Genomic_DNA"/>
</dbReference>
<evidence type="ECO:0000313" key="4">
    <source>
        <dbReference type="Proteomes" id="UP001589776"/>
    </source>
</evidence>
<sequence>MISIDLQSGRAAPLISDLVVLVILSLMLVIAVRLWVDRRKKAYRSLAWSIGIIMAQYALQLYLHSSAQPSETIAYWTLLLRTVSFLLVNMSIFQLYNPTRAKHRIMMTMFLLGAGAVSLLHIYMPSLFQGTDAQVRMLQGLGMDLYLFVLIFLSFNLISPFIAQTGKYQAAMTIYFTEHVAHVLNRYVFGDAQPFLSLLKAVLPVVFYFILFIFLFERVVEIMQAIYNTSITDGLTRLYNRKFFDKRVSQYVQHGYPVSVLFSDIDNFKKLNDTKGHHMGDEVLKQVAEILKQESEECGVAGRYGGEEMVLLITDPTIDMDQFAEKIRSRIEAETIVTASIGYSKYKSGISPNELIRQADEAMYKAKTSGKNKVVSYG</sequence>
<dbReference type="PANTHER" id="PTHR45138:SF9">
    <property type="entry name" value="DIGUANYLATE CYCLASE DGCM-RELATED"/>
    <property type="match status" value="1"/>
</dbReference>
<name>A0ABV6DER1_9BACL</name>
<feature type="transmembrane region" description="Helical" evidence="1">
    <location>
        <begin position="73"/>
        <end position="93"/>
    </location>
</feature>
<dbReference type="Gene3D" id="3.30.70.270">
    <property type="match status" value="1"/>
</dbReference>
<evidence type="ECO:0000313" key="3">
    <source>
        <dbReference type="EMBL" id="MFC0211128.1"/>
    </source>
</evidence>
<accession>A0ABV6DER1</accession>
<comment type="caution">
    <text evidence="3">The sequence shown here is derived from an EMBL/GenBank/DDBJ whole genome shotgun (WGS) entry which is preliminary data.</text>
</comment>
<dbReference type="InterPro" id="IPR029787">
    <property type="entry name" value="Nucleotide_cyclase"/>
</dbReference>
<dbReference type="RefSeq" id="WP_377467928.1">
    <property type="nucleotide sequence ID" value="NZ_JBHLWN010000012.1"/>
</dbReference>
<dbReference type="GO" id="GO:0052621">
    <property type="term" value="F:diguanylate cyclase activity"/>
    <property type="evidence" value="ECO:0007669"/>
    <property type="project" value="UniProtKB-EC"/>
</dbReference>
<dbReference type="PROSITE" id="PS50887">
    <property type="entry name" value="GGDEF"/>
    <property type="match status" value="1"/>
</dbReference>
<dbReference type="CDD" id="cd01949">
    <property type="entry name" value="GGDEF"/>
    <property type="match status" value="1"/>
</dbReference>